<protein>
    <recommendedName>
        <fullName evidence="2">DUF3456 domain-containing protein</fullName>
    </recommendedName>
</protein>
<keyword evidence="1" id="KW-0732">Signal</keyword>
<evidence type="ECO:0000256" key="1">
    <source>
        <dbReference type="SAM" id="SignalP"/>
    </source>
</evidence>
<dbReference type="Proteomes" id="UP000316726">
    <property type="component" value="Chromosome 10"/>
</dbReference>
<dbReference type="OrthoDB" id="192915at2759"/>
<evidence type="ECO:0000313" key="3">
    <source>
        <dbReference type="EMBL" id="QDZ23439.1"/>
    </source>
</evidence>
<dbReference type="EMBL" id="CP031043">
    <property type="protein sequence ID" value="QDZ23439.1"/>
    <property type="molecule type" value="Genomic_DNA"/>
</dbReference>
<dbReference type="InterPro" id="IPR021852">
    <property type="entry name" value="DUF3456"/>
</dbReference>
<reference evidence="3 4" key="1">
    <citation type="submission" date="2018-07" db="EMBL/GenBank/DDBJ databases">
        <title>The complete nuclear genome of the prasinophyte Chloropicon primus (CCMP1205).</title>
        <authorList>
            <person name="Pombert J.-F."/>
            <person name="Otis C."/>
            <person name="Turmel M."/>
            <person name="Lemieux C."/>
        </authorList>
    </citation>
    <scope>NUCLEOTIDE SEQUENCE [LARGE SCALE GENOMIC DNA]</scope>
    <source>
        <strain evidence="3 4">CCMP1205</strain>
    </source>
</reference>
<feature type="domain" description="DUF3456" evidence="2">
    <location>
        <begin position="30"/>
        <end position="157"/>
    </location>
</feature>
<gene>
    <name evidence="3" type="ORF">A3770_10p59570</name>
</gene>
<name>A0A5B8MS65_9CHLO</name>
<accession>A0A5B8MS65</accession>
<keyword evidence="4" id="KW-1185">Reference proteome</keyword>
<organism evidence="3 4">
    <name type="scientific">Chloropicon primus</name>
    <dbReference type="NCBI Taxonomy" id="1764295"/>
    <lineage>
        <taxon>Eukaryota</taxon>
        <taxon>Viridiplantae</taxon>
        <taxon>Chlorophyta</taxon>
        <taxon>Chloropicophyceae</taxon>
        <taxon>Chloropicales</taxon>
        <taxon>Chloropicaceae</taxon>
        <taxon>Chloropicon</taxon>
    </lineage>
</organism>
<dbReference type="AlphaFoldDB" id="A0A5B8MS65"/>
<feature type="signal peptide" evidence="1">
    <location>
        <begin position="1"/>
        <end position="26"/>
    </location>
</feature>
<sequence length="191" mass="20930">MSAGCRIQGGSLVLLLLLAGLGVALGIESKCSANAIIAEKLWSRLEAETGTKELDLTHRLDSKGGRLGRKIAYKDSELRYVELLEDFCEKLPVALPLRREDGEPSWVVVGRSPEYEDLAEKQFPHKHAKEEMATVLGNHCFAIVDDHEDSITDLLKGEDWVGNKQKGGFVAAFLGLVAPQCREGASQKTEL</sequence>
<proteinExistence type="predicted"/>
<feature type="chain" id="PRO_5022829039" description="DUF3456 domain-containing protein" evidence="1">
    <location>
        <begin position="27"/>
        <end position="191"/>
    </location>
</feature>
<dbReference type="Pfam" id="PF11938">
    <property type="entry name" value="DUF3456"/>
    <property type="match status" value="1"/>
</dbReference>
<evidence type="ECO:0000259" key="2">
    <source>
        <dbReference type="Pfam" id="PF11938"/>
    </source>
</evidence>
<evidence type="ECO:0000313" key="4">
    <source>
        <dbReference type="Proteomes" id="UP000316726"/>
    </source>
</evidence>